<comment type="caution">
    <text evidence="1">The sequence shown here is derived from an EMBL/GenBank/DDBJ whole genome shotgun (WGS) entry which is preliminary data.</text>
</comment>
<dbReference type="Proteomes" id="UP000824533">
    <property type="component" value="Linkage Group LG02"/>
</dbReference>
<evidence type="ECO:0000313" key="1">
    <source>
        <dbReference type="EMBL" id="KAJ0183358.1"/>
    </source>
</evidence>
<proteinExistence type="predicted"/>
<dbReference type="EMBL" id="CM034388">
    <property type="protein sequence ID" value="KAJ0183358.1"/>
    <property type="molecule type" value="Genomic_DNA"/>
</dbReference>
<protein>
    <submittedName>
        <fullName evidence="1">Uncharacterized protein</fullName>
    </submittedName>
</protein>
<name>A0ACC1DI79_9NEOP</name>
<accession>A0ACC1DI79</accession>
<evidence type="ECO:0000313" key="2">
    <source>
        <dbReference type="Proteomes" id="UP000824533"/>
    </source>
</evidence>
<sequence length="331" mass="38120">MKNIINFLILITFHCEIRGLLSGITEQRKFTPKLQTVYNLVETTAQNSITSDDILAGEKFDDNELKKLFVKKFKLYKNINGEIRNNANQAAVQRKSRDVDANIDISSMKCLSCTGKGTRIADENCYNGVGTNIDTCAYTENCYTELHPQYIKRGCMLPGTLNRTFVCKCPLCNDKPSYDSTYYEYTRISDWEYDNERLQKPIIGMDLICKVCETTGTSKVSDNACKYGQNADYMVCAKHQLCYTTFVEQSNYVSRGCISKPFYNSMIFYCNESLCNKNQFFNPLRKKPLFELYYAEPRSKLVSSTAFNIYNYSPIDSILVFVWITTHLFQE</sequence>
<reference evidence="1 2" key="1">
    <citation type="journal article" date="2021" name="Front. Genet.">
        <title>Chromosome-Level Genome Assembly Reveals Significant Gene Expansion in the Toll and IMD Signaling Pathways of Dendrolimus kikuchii.</title>
        <authorList>
            <person name="Zhou J."/>
            <person name="Wu P."/>
            <person name="Xiong Z."/>
            <person name="Liu N."/>
            <person name="Zhao N."/>
            <person name="Ji M."/>
            <person name="Qiu Y."/>
            <person name="Yang B."/>
        </authorList>
    </citation>
    <scope>NUCLEOTIDE SEQUENCE [LARGE SCALE GENOMIC DNA]</scope>
    <source>
        <strain evidence="1">Ann1</strain>
    </source>
</reference>
<gene>
    <name evidence="1" type="ORF">K1T71_001334</name>
</gene>
<keyword evidence="2" id="KW-1185">Reference proteome</keyword>
<organism evidence="1 2">
    <name type="scientific">Dendrolimus kikuchii</name>
    <dbReference type="NCBI Taxonomy" id="765133"/>
    <lineage>
        <taxon>Eukaryota</taxon>
        <taxon>Metazoa</taxon>
        <taxon>Ecdysozoa</taxon>
        <taxon>Arthropoda</taxon>
        <taxon>Hexapoda</taxon>
        <taxon>Insecta</taxon>
        <taxon>Pterygota</taxon>
        <taxon>Neoptera</taxon>
        <taxon>Endopterygota</taxon>
        <taxon>Lepidoptera</taxon>
        <taxon>Glossata</taxon>
        <taxon>Ditrysia</taxon>
        <taxon>Bombycoidea</taxon>
        <taxon>Lasiocampidae</taxon>
        <taxon>Dendrolimus</taxon>
    </lineage>
</organism>